<evidence type="ECO:0000256" key="1">
    <source>
        <dbReference type="SAM" id="Phobius"/>
    </source>
</evidence>
<proteinExistence type="predicted"/>
<keyword evidence="1" id="KW-1133">Transmembrane helix</keyword>
<dbReference type="Proteomes" id="UP000605990">
    <property type="component" value="Unassembled WGS sequence"/>
</dbReference>
<protein>
    <recommendedName>
        <fullName evidence="4">AtpZ/AtpI family protein</fullName>
    </recommendedName>
</protein>
<accession>A0ABR7J0L2</accession>
<gene>
    <name evidence="2" type="ORF">H8R27_11945</name>
</gene>
<name>A0ABR7J0L2_9FLAO</name>
<organism evidence="2 3">
    <name type="scientific">Flavobacterium bernardetii</name>
    <dbReference type="NCBI Taxonomy" id="2813823"/>
    <lineage>
        <taxon>Bacteria</taxon>
        <taxon>Pseudomonadati</taxon>
        <taxon>Bacteroidota</taxon>
        <taxon>Flavobacteriia</taxon>
        <taxon>Flavobacteriales</taxon>
        <taxon>Flavobacteriaceae</taxon>
        <taxon>Flavobacterium</taxon>
    </lineage>
</organism>
<dbReference type="RefSeq" id="WP_166129994.1">
    <property type="nucleotide sequence ID" value="NZ_JAANOQ010000007.1"/>
</dbReference>
<dbReference type="EMBL" id="JACRUN010000007">
    <property type="protein sequence ID" value="MBC5835599.1"/>
    <property type="molecule type" value="Genomic_DNA"/>
</dbReference>
<keyword evidence="1" id="KW-0812">Transmembrane</keyword>
<feature type="transmembrane region" description="Helical" evidence="1">
    <location>
        <begin position="44"/>
        <end position="63"/>
    </location>
</feature>
<reference evidence="2 3" key="1">
    <citation type="submission" date="2020-08" db="EMBL/GenBank/DDBJ databases">
        <title>Description of novel Flavobacterium F-408 isolate.</title>
        <authorList>
            <person name="Saticioglu I.B."/>
            <person name="Duman M."/>
            <person name="Altun S."/>
        </authorList>
    </citation>
    <scope>NUCLEOTIDE SEQUENCE [LARGE SCALE GENOMIC DNA]</scope>
    <source>
        <strain evidence="2 3">F-408</strain>
    </source>
</reference>
<sequence length="68" mass="7683">METKTVNSQKVKNGASYVMLFLSAFGIGYSVVKYFMQLETEVKWSSILPLFIVSVIVFSKNIISLTKK</sequence>
<evidence type="ECO:0000313" key="3">
    <source>
        <dbReference type="Proteomes" id="UP000605990"/>
    </source>
</evidence>
<evidence type="ECO:0000313" key="2">
    <source>
        <dbReference type="EMBL" id="MBC5835599.1"/>
    </source>
</evidence>
<feature type="transmembrane region" description="Helical" evidence="1">
    <location>
        <begin position="14"/>
        <end position="32"/>
    </location>
</feature>
<keyword evidence="1" id="KW-0472">Membrane</keyword>
<keyword evidence="3" id="KW-1185">Reference proteome</keyword>
<evidence type="ECO:0008006" key="4">
    <source>
        <dbReference type="Google" id="ProtNLM"/>
    </source>
</evidence>
<comment type="caution">
    <text evidence="2">The sequence shown here is derived from an EMBL/GenBank/DDBJ whole genome shotgun (WGS) entry which is preliminary data.</text>
</comment>